<dbReference type="InterPro" id="IPR025365">
    <property type="entry name" value="DUF4269"/>
</dbReference>
<dbReference type="RefSeq" id="WP_187967798.1">
    <property type="nucleotide sequence ID" value="NZ_JACVDC010000171.1"/>
</dbReference>
<sequence>EVFGQDIPVCEQAAYIHMIAEDSLLQERGKIFRQRILDLKRKGHKTEPAFGMLLGIQTDPYAELLVYGREVLKKRKCALKSAKRVPGGDRGELNI</sequence>
<evidence type="ECO:0000313" key="2">
    <source>
        <dbReference type="Proteomes" id="UP000653730"/>
    </source>
</evidence>
<protein>
    <submittedName>
        <fullName evidence="1">DUF4269 domain-containing protein</fullName>
    </submittedName>
</protein>
<dbReference type="Pfam" id="PF14091">
    <property type="entry name" value="DUF4269"/>
    <property type="match status" value="1"/>
</dbReference>
<accession>A0A926Q546</accession>
<evidence type="ECO:0000313" key="1">
    <source>
        <dbReference type="EMBL" id="MBC9798699.1"/>
    </source>
</evidence>
<proteinExistence type="predicted"/>
<gene>
    <name evidence="1" type="ORF">IBL28_22230</name>
</gene>
<comment type="caution">
    <text evidence="1">The sequence shown here is derived from an EMBL/GenBank/DDBJ whole genome shotgun (WGS) entry which is preliminary data.</text>
</comment>
<dbReference type="Proteomes" id="UP000653730">
    <property type="component" value="Unassembled WGS sequence"/>
</dbReference>
<feature type="non-terminal residue" evidence="1">
    <location>
        <position position="1"/>
    </location>
</feature>
<name>A0A926Q546_9FLAO</name>
<dbReference type="EMBL" id="JACVDC010000171">
    <property type="protein sequence ID" value="MBC9798699.1"/>
    <property type="molecule type" value="Genomic_DNA"/>
</dbReference>
<dbReference type="AlphaFoldDB" id="A0A926Q546"/>
<organism evidence="1 2">
    <name type="scientific">Sinomicrobium weinanense</name>
    <dbReference type="NCBI Taxonomy" id="2842200"/>
    <lineage>
        <taxon>Bacteria</taxon>
        <taxon>Pseudomonadati</taxon>
        <taxon>Bacteroidota</taxon>
        <taxon>Flavobacteriia</taxon>
        <taxon>Flavobacteriales</taxon>
        <taxon>Flavobacteriaceae</taxon>
        <taxon>Sinomicrobium</taxon>
    </lineage>
</organism>
<keyword evidence="2" id="KW-1185">Reference proteome</keyword>
<reference evidence="1 2" key="1">
    <citation type="submission" date="2020-09" db="EMBL/GenBank/DDBJ databases">
        <title>Sinomicrobium weinanense sp. nov., a halophilic bacteria isolated from saline-alkali soil.</title>
        <authorList>
            <person name="Wu P."/>
            <person name="Ren H."/>
            <person name="Mei Y."/>
            <person name="Liang Y."/>
            <person name="Chen Z."/>
        </authorList>
    </citation>
    <scope>NUCLEOTIDE SEQUENCE [LARGE SCALE GENOMIC DNA]</scope>
    <source>
        <strain evidence="1 2">FJxs</strain>
    </source>
</reference>